<evidence type="ECO:0000256" key="4">
    <source>
        <dbReference type="ARBA" id="ARBA00022475"/>
    </source>
</evidence>
<dbReference type="Pfam" id="PF01594">
    <property type="entry name" value="AI-2E_transport"/>
    <property type="match status" value="1"/>
</dbReference>
<organism evidence="9">
    <name type="scientific">[Clostridium] nexile</name>
    <dbReference type="NCBI Taxonomy" id="29361"/>
    <lineage>
        <taxon>Bacteria</taxon>
        <taxon>Bacillati</taxon>
        <taxon>Bacillota</taxon>
        <taxon>Clostridia</taxon>
        <taxon>Lachnospirales</taxon>
        <taxon>Lachnospiraceae</taxon>
        <taxon>Tyzzerella</taxon>
    </lineage>
</organism>
<feature type="transmembrane region" description="Helical" evidence="8">
    <location>
        <begin position="85"/>
        <end position="102"/>
    </location>
</feature>
<evidence type="ECO:0000256" key="5">
    <source>
        <dbReference type="ARBA" id="ARBA00022692"/>
    </source>
</evidence>
<evidence type="ECO:0000313" key="9">
    <source>
        <dbReference type="EMBL" id="VYS86798.1"/>
    </source>
</evidence>
<keyword evidence="4" id="KW-1003">Cell membrane</keyword>
<evidence type="ECO:0000256" key="1">
    <source>
        <dbReference type="ARBA" id="ARBA00004651"/>
    </source>
</evidence>
<proteinExistence type="inferred from homology"/>
<feature type="transmembrane region" description="Helical" evidence="8">
    <location>
        <begin position="336"/>
        <end position="357"/>
    </location>
</feature>
<evidence type="ECO:0000256" key="3">
    <source>
        <dbReference type="ARBA" id="ARBA00022448"/>
    </source>
</evidence>
<gene>
    <name evidence="9" type="primary">tqsA_1</name>
    <name evidence="9" type="ORF">CNLFYP112_01107</name>
</gene>
<comment type="subcellular location">
    <subcellularLocation>
        <location evidence="1">Cell membrane</location>
        <topology evidence="1">Multi-pass membrane protein</topology>
    </subcellularLocation>
</comment>
<protein>
    <submittedName>
        <fullName evidence="9">AI-2 transport protein TqsA</fullName>
    </submittedName>
</protein>
<evidence type="ECO:0000256" key="6">
    <source>
        <dbReference type="ARBA" id="ARBA00022989"/>
    </source>
</evidence>
<dbReference type="GO" id="GO:0055085">
    <property type="term" value="P:transmembrane transport"/>
    <property type="evidence" value="ECO:0007669"/>
    <property type="project" value="TreeGrafter"/>
</dbReference>
<dbReference type="PANTHER" id="PTHR21716:SF53">
    <property type="entry name" value="PERMEASE PERM-RELATED"/>
    <property type="match status" value="1"/>
</dbReference>
<name>A0A6N2S211_9FIRM</name>
<feature type="transmembrane region" description="Helical" evidence="8">
    <location>
        <begin position="310"/>
        <end position="329"/>
    </location>
</feature>
<sequence length="450" mass="50521">MKHRCKLSEERIRIHIMENSKETKTYHDKRPQFRNKGPSKLRQQFGKGMTAFLVVAASIVFYFAFLRFNGISNIFEKIFQILKPIIYGLVIAYLLNPIVKLVERHLTPFLEKKLKKKETAHKIGRGSGIFAALIFSVFVIVALCNMLIPELYKSIRDLIVTLPEQMNSWAQDMNAFLISNSTLDTMLKNIITEGTDTVENWLKTDLLQQANTLMSNLTVGVINVVSEIMNVLIGFIVSVYVLFSKELFSGQCKKIVYALMKPDHANMTLHITKKSNEIFGGFIIGKIIDSAIIGVLCFIALSIMKMPYTLIVSVIVGVTNVIPFFGPYIGAIPSTILIMIAEPIQGLYFAIFILILQQIDGNIIGPKILGDSTGLSAFWVVFSILLGGGLFGFVGMIMGVPTFAVLYYIAQMFINQKLERKKLPTSSERYGSESYVNDEGEFIECEEKGE</sequence>
<dbReference type="EMBL" id="CACRTG010000002">
    <property type="protein sequence ID" value="VYS86798.1"/>
    <property type="molecule type" value="Genomic_DNA"/>
</dbReference>
<keyword evidence="5 8" id="KW-0812">Transmembrane</keyword>
<feature type="transmembrane region" description="Helical" evidence="8">
    <location>
        <begin position="278"/>
        <end position="304"/>
    </location>
</feature>
<evidence type="ECO:0000256" key="7">
    <source>
        <dbReference type="ARBA" id="ARBA00023136"/>
    </source>
</evidence>
<keyword evidence="7 8" id="KW-0472">Membrane</keyword>
<dbReference type="AlphaFoldDB" id="A0A6N2S211"/>
<comment type="similarity">
    <text evidence="2">Belongs to the autoinducer-2 exporter (AI-2E) (TC 2.A.86) family.</text>
</comment>
<evidence type="ECO:0000256" key="2">
    <source>
        <dbReference type="ARBA" id="ARBA00009773"/>
    </source>
</evidence>
<feature type="transmembrane region" description="Helical" evidence="8">
    <location>
        <begin position="123"/>
        <end position="148"/>
    </location>
</feature>
<dbReference type="GO" id="GO:0005886">
    <property type="term" value="C:plasma membrane"/>
    <property type="evidence" value="ECO:0007669"/>
    <property type="project" value="UniProtKB-SubCell"/>
</dbReference>
<evidence type="ECO:0000256" key="8">
    <source>
        <dbReference type="SAM" id="Phobius"/>
    </source>
</evidence>
<dbReference type="PANTHER" id="PTHR21716">
    <property type="entry name" value="TRANSMEMBRANE PROTEIN"/>
    <property type="match status" value="1"/>
</dbReference>
<keyword evidence="3" id="KW-0813">Transport</keyword>
<feature type="transmembrane region" description="Helical" evidence="8">
    <location>
        <begin position="221"/>
        <end position="243"/>
    </location>
</feature>
<feature type="transmembrane region" description="Helical" evidence="8">
    <location>
        <begin position="377"/>
        <end position="410"/>
    </location>
</feature>
<reference evidence="9" key="1">
    <citation type="submission" date="2019-11" db="EMBL/GenBank/DDBJ databases">
        <authorList>
            <person name="Feng L."/>
        </authorList>
    </citation>
    <scope>NUCLEOTIDE SEQUENCE</scope>
    <source>
        <strain evidence="9">CnexileLFYP112</strain>
    </source>
</reference>
<accession>A0A6N2S211</accession>
<keyword evidence="6 8" id="KW-1133">Transmembrane helix</keyword>
<dbReference type="InterPro" id="IPR002549">
    <property type="entry name" value="AI-2E-like"/>
</dbReference>
<feature type="transmembrane region" description="Helical" evidence="8">
    <location>
        <begin position="45"/>
        <end position="65"/>
    </location>
</feature>